<sequence length="168" mass="18319">MTSPHPGLGLRVVASGTTDLVLTRTFAAPAPLVFAALTQPELLRRWHGARGWRLTVCEVDPRPGGAWRFVSTGPAGAEMELHGLFREVVPPVRLVQTEIHRDWADGEALVITVLDETDGRTAMTVTARYSSSEIRDAVVRSPMELGAGEGYDCLAALLATLIHERRRP</sequence>
<protein>
    <submittedName>
        <fullName evidence="3">ATPase</fullName>
    </submittedName>
</protein>
<dbReference type="RefSeq" id="WP_138649386.1">
    <property type="nucleotide sequence ID" value="NZ_VCKW01000270.1"/>
</dbReference>
<dbReference type="Gene3D" id="3.30.530.20">
    <property type="match status" value="1"/>
</dbReference>
<name>A0A5C4J1S5_9ACTN</name>
<dbReference type="SUPFAM" id="SSF55961">
    <property type="entry name" value="Bet v1-like"/>
    <property type="match status" value="1"/>
</dbReference>
<dbReference type="EMBL" id="VCKW01000270">
    <property type="protein sequence ID" value="TMQ90677.1"/>
    <property type="molecule type" value="Genomic_DNA"/>
</dbReference>
<dbReference type="OrthoDB" id="5185819at2"/>
<dbReference type="InterPro" id="IPR013538">
    <property type="entry name" value="ASHA1/2-like_C"/>
</dbReference>
<dbReference type="CDD" id="cd07826">
    <property type="entry name" value="SRPBCC_CalC_Aha1-like_9"/>
    <property type="match status" value="1"/>
</dbReference>
<dbReference type="InterPro" id="IPR023393">
    <property type="entry name" value="START-like_dom_sf"/>
</dbReference>
<accession>A0A5C4J1S5</accession>
<evidence type="ECO:0000313" key="4">
    <source>
        <dbReference type="Proteomes" id="UP000309174"/>
    </source>
</evidence>
<comment type="caution">
    <text evidence="3">The sequence shown here is derived from an EMBL/GenBank/DDBJ whole genome shotgun (WGS) entry which is preliminary data.</text>
</comment>
<dbReference type="Proteomes" id="UP000309174">
    <property type="component" value="Unassembled WGS sequence"/>
</dbReference>
<dbReference type="Pfam" id="PF08327">
    <property type="entry name" value="AHSA1"/>
    <property type="match status" value="1"/>
</dbReference>
<keyword evidence="4" id="KW-1185">Reference proteome</keyword>
<evidence type="ECO:0000259" key="2">
    <source>
        <dbReference type="Pfam" id="PF08327"/>
    </source>
</evidence>
<feature type="domain" description="Activator of Hsp90 ATPase homologue 1/2-like C-terminal" evidence="2">
    <location>
        <begin position="28"/>
        <end position="158"/>
    </location>
</feature>
<comment type="similarity">
    <text evidence="1">Belongs to the AHA1 family.</text>
</comment>
<proteinExistence type="inferred from homology"/>
<organism evidence="3 4">
    <name type="scientific">Actinomadura soli</name>
    <dbReference type="NCBI Taxonomy" id="2508997"/>
    <lineage>
        <taxon>Bacteria</taxon>
        <taxon>Bacillati</taxon>
        <taxon>Actinomycetota</taxon>
        <taxon>Actinomycetes</taxon>
        <taxon>Streptosporangiales</taxon>
        <taxon>Thermomonosporaceae</taxon>
        <taxon>Actinomadura</taxon>
    </lineage>
</organism>
<reference evidence="3 4" key="1">
    <citation type="submission" date="2019-05" db="EMBL/GenBank/DDBJ databases">
        <title>Draft genome sequence of Actinomadura sp. 14C53.</title>
        <authorList>
            <person name="Saricaoglu S."/>
            <person name="Isik K."/>
        </authorList>
    </citation>
    <scope>NUCLEOTIDE SEQUENCE [LARGE SCALE GENOMIC DNA]</scope>
    <source>
        <strain evidence="3 4">14C53</strain>
    </source>
</reference>
<dbReference type="AlphaFoldDB" id="A0A5C4J1S5"/>
<gene>
    <name evidence="3" type="ORF">ETD83_34415</name>
</gene>
<evidence type="ECO:0000256" key="1">
    <source>
        <dbReference type="ARBA" id="ARBA00006817"/>
    </source>
</evidence>
<evidence type="ECO:0000313" key="3">
    <source>
        <dbReference type="EMBL" id="TMQ90677.1"/>
    </source>
</evidence>